<dbReference type="Proteomes" id="UP000799118">
    <property type="component" value="Unassembled WGS sequence"/>
</dbReference>
<evidence type="ECO:0000313" key="1">
    <source>
        <dbReference type="EMBL" id="KAE9400915.1"/>
    </source>
</evidence>
<reference evidence="1" key="1">
    <citation type="journal article" date="2019" name="Environ. Microbiol.">
        <title>Fungal ecological strategies reflected in gene transcription - a case study of two litter decomposers.</title>
        <authorList>
            <person name="Barbi F."/>
            <person name="Kohler A."/>
            <person name="Barry K."/>
            <person name="Baskaran P."/>
            <person name="Daum C."/>
            <person name="Fauchery L."/>
            <person name="Ihrmark K."/>
            <person name="Kuo A."/>
            <person name="LaButti K."/>
            <person name="Lipzen A."/>
            <person name="Morin E."/>
            <person name="Grigoriev I.V."/>
            <person name="Henrissat B."/>
            <person name="Lindahl B."/>
            <person name="Martin F."/>
        </authorList>
    </citation>
    <scope>NUCLEOTIDE SEQUENCE</scope>
    <source>
        <strain evidence="1">JB14</strain>
    </source>
</reference>
<proteinExistence type="predicted"/>
<gene>
    <name evidence="1" type="ORF">BT96DRAFT_1018548</name>
</gene>
<dbReference type="EMBL" id="ML769452">
    <property type="protein sequence ID" value="KAE9400915.1"/>
    <property type="molecule type" value="Genomic_DNA"/>
</dbReference>
<dbReference type="AlphaFoldDB" id="A0A6A4HWE0"/>
<sequence>MHHFPKVIRPVLLNTCRMSTQNSSTPVIKNFNDWKVERDPPPDIHIVFFSNQKQEYYSYNPPVGFTAEEIMQFPGAKESLGTVEKVKELLELKGKLGTLDTTDHWKPSDVKQ</sequence>
<name>A0A6A4HWE0_9AGAR</name>
<evidence type="ECO:0000313" key="2">
    <source>
        <dbReference type="Proteomes" id="UP000799118"/>
    </source>
</evidence>
<protein>
    <submittedName>
        <fullName evidence="1">Uncharacterized protein</fullName>
    </submittedName>
</protein>
<dbReference type="OrthoDB" id="2986439at2759"/>
<keyword evidence="2" id="KW-1185">Reference proteome</keyword>
<organism evidence="1 2">
    <name type="scientific">Gymnopus androsaceus JB14</name>
    <dbReference type="NCBI Taxonomy" id="1447944"/>
    <lineage>
        <taxon>Eukaryota</taxon>
        <taxon>Fungi</taxon>
        <taxon>Dikarya</taxon>
        <taxon>Basidiomycota</taxon>
        <taxon>Agaricomycotina</taxon>
        <taxon>Agaricomycetes</taxon>
        <taxon>Agaricomycetidae</taxon>
        <taxon>Agaricales</taxon>
        <taxon>Marasmiineae</taxon>
        <taxon>Omphalotaceae</taxon>
        <taxon>Gymnopus</taxon>
    </lineage>
</organism>
<accession>A0A6A4HWE0</accession>